<evidence type="ECO:0000256" key="6">
    <source>
        <dbReference type="SAM" id="MobiDB-lite"/>
    </source>
</evidence>
<keyword evidence="2" id="KW-0560">Oxidoreductase</keyword>
<keyword evidence="5" id="KW-0804">Transcription</keyword>
<gene>
    <name evidence="8" type="ORF">BV898_06976</name>
</gene>
<dbReference type="Pfam" id="PF13621">
    <property type="entry name" value="Cupin_8"/>
    <property type="match status" value="1"/>
</dbReference>
<dbReference type="SUPFAM" id="SSF51197">
    <property type="entry name" value="Clavaminate synthase-like"/>
    <property type="match status" value="1"/>
</dbReference>
<feature type="region of interest" description="Disordered" evidence="6">
    <location>
        <begin position="19"/>
        <end position="50"/>
    </location>
</feature>
<dbReference type="EMBL" id="MTYJ01000044">
    <property type="protein sequence ID" value="OQV18915.1"/>
    <property type="molecule type" value="Genomic_DNA"/>
</dbReference>
<evidence type="ECO:0000256" key="2">
    <source>
        <dbReference type="ARBA" id="ARBA00023002"/>
    </source>
</evidence>
<dbReference type="PANTHER" id="PTHR23123">
    <property type="entry name" value="PHD/F-BOX CONTAINING PROTEIN"/>
    <property type="match status" value="1"/>
</dbReference>
<feature type="compositionally biased region" description="Polar residues" evidence="6">
    <location>
        <begin position="19"/>
        <end position="31"/>
    </location>
</feature>
<protein>
    <submittedName>
        <fullName evidence="8">Lysine-specific demethylase 2A</fullName>
    </submittedName>
</protein>
<keyword evidence="1" id="KW-0479">Metal-binding</keyword>
<dbReference type="InterPro" id="IPR050690">
    <property type="entry name" value="JHDM1_Histone_Demethylase"/>
</dbReference>
<dbReference type="OrthoDB" id="5876800at2759"/>
<keyword evidence="3" id="KW-0408">Iron</keyword>
<proteinExistence type="predicted"/>
<feature type="compositionally biased region" description="Basic residues" evidence="6">
    <location>
        <begin position="40"/>
        <end position="50"/>
    </location>
</feature>
<organism evidence="8 9">
    <name type="scientific">Hypsibius exemplaris</name>
    <name type="common">Freshwater tardigrade</name>
    <dbReference type="NCBI Taxonomy" id="2072580"/>
    <lineage>
        <taxon>Eukaryota</taxon>
        <taxon>Metazoa</taxon>
        <taxon>Ecdysozoa</taxon>
        <taxon>Tardigrada</taxon>
        <taxon>Eutardigrada</taxon>
        <taxon>Parachela</taxon>
        <taxon>Hypsibioidea</taxon>
        <taxon>Hypsibiidae</taxon>
        <taxon>Hypsibius</taxon>
    </lineage>
</organism>
<evidence type="ECO:0000256" key="4">
    <source>
        <dbReference type="ARBA" id="ARBA00023015"/>
    </source>
</evidence>
<feature type="region of interest" description="Disordered" evidence="6">
    <location>
        <begin position="446"/>
        <end position="483"/>
    </location>
</feature>
<dbReference type="PROSITE" id="PS51184">
    <property type="entry name" value="JMJC"/>
    <property type="match status" value="1"/>
</dbReference>
<dbReference type="SMART" id="SM00558">
    <property type="entry name" value="JmjC"/>
    <property type="match status" value="1"/>
</dbReference>
<evidence type="ECO:0000313" key="8">
    <source>
        <dbReference type="EMBL" id="OQV18915.1"/>
    </source>
</evidence>
<dbReference type="InterPro" id="IPR003347">
    <property type="entry name" value="JmjC_dom"/>
</dbReference>
<reference evidence="9" key="1">
    <citation type="submission" date="2017-01" db="EMBL/GenBank/DDBJ databases">
        <title>Comparative genomics of anhydrobiosis in the tardigrade Hypsibius dujardini.</title>
        <authorList>
            <person name="Yoshida Y."/>
            <person name="Koutsovoulos G."/>
            <person name="Laetsch D."/>
            <person name="Stevens L."/>
            <person name="Kumar S."/>
            <person name="Horikawa D."/>
            <person name="Ishino K."/>
            <person name="Komine S."/>
            <person name="Tomita M."/>
            <person name="Blaxter M."/>
            <person name="Arakawa K."/>
        </authorList>
    </citation>
    <scope>NUCLEOTIDE SEQUENCE [LARGE SCALE GENOMIC DNA]</scope>
    <source>
        <strain evidence="9">Z151</strain>
    </source>
</reference>
<evidence type="ECO:0000259" key="7">
    <source>
        <dbReference type="PROSITE" id="PS51184"/>
    </source>
</evidence>
<dbReference type="GO" id="GO:0016491">
    <property type="term" value="F:oxidoreductase activity"/>
    <property type="evidence" value="ECO:0007669"/>
    <property type="project" value="UniProtKB-KW"/>
</dbReference>
<evidence type="ECO:0000256" key="3">
    <source>
        <dbReference type="ARBA" id="ARBA00023004"/>
    </source>
</evidence>
<dbReference type="Gene3D" id="2.60.120.650">
    <property type="entry name" value="Cupin"/>
    <property type="match status" value="1"/>
</dbReference>
<keyword evidence="9" id="KW-1185">Reference proteome</keyword>
<dbReference type="InterPro" id="IPR041667">
    <property type="entry name" value="Cupin_8"/>
</dbReference>
<name>A0A1W0WUP2_HYPEX</name>
<evidence type="ECO:0000313" key="9">
    <source>
        <dbReference type="Proteomes" id="UP000192578"/>
    </source>
</evidence>
<feature type="domain" description="JmjC" evidence="7">
    <location>
        <begin position="186"/>
        <end position="351"/>
    </location>
</feature>
<dbReference type="AlphaFoldDB" id="A0A1W0WUP2"/>
<evidence type="ECO:0000256" key="1">
    <source>
        <dbReference type="ARBA" id="ARBA00022723"/>
    </source>
</evidence>
<sequence>MPKAPKVVVLGLARVTRQSPTKVRTDAITNAPSLPTRPPRSPKRTKQQRRCRLKQDMDNEAAFGVFHYSVDERLFDPKFDGSEEWSFVDKLKPDEFTMERLLREGLTRPIMFRDKNPHGMRIPTELTVDLVAETVGRHTKVEALDSATQEGVSMTLGEFADYYSKQDEPLAKQHRRKVYNLIDLEVSHTALSSLIDAPLLVRQIDWATNVWPFKLGSAKKVIPGKKDNYPKTQKYVLLSKAGSYTDFHIDFGGSSVWYRIVRGKKVFLLIPPTEKNRRIYAQWIYSGQDSQFLGDLVEECERIVLAEGQTLIIPSGWIHAVYTLEDSIVIGGNFLHSFSGEMQLDIVVLENTLKVDKKIRYPFLHDLLWLVVQRYATVWTDCRHGVSKFEIASLAAILAALKNSTQQPSTAPYSPVAEECVPKQGKLLRTFENTLAKIMETNSGSKASPGVFSMNGPVETSVNPKESPDELPVGQKSSGTQTDALSCCCPCHPRRQ</sequence>
<keyword evidence="4" id="KW-0805">Transcription regulation</keyword>
<evidence type="ECO:0000256" key="5">
    <source>
        <dbReference type="ARBA" id="ARBA00023163"/>
    </source>
</evidence>
<dbReference type="Proteomes" id="UP000192578">
    <property type="component" value="Unassembled WGS sequence"/>
</dbReference>
<dbReference type="GO" id="GO:0046872">
    <property type="term" value="F:metal ion binding"/>
    <property type="evidence" value="ECO:0007669"/>
    <property type="project" value="UniProtKB-KW"/>
</dbReference>
<comment type="caution">
    <text evidence="8">The sequence shown here is derived from an EMBL/GenBank/DDBJ whole genome shotgun (WGS) entry which is preliminary data.</text>
</comment>
<accession>A0A1W0WUP2</accession>